<proteinExistence type="predicted"/>
<evidence type="ECO:0000313" key="2">
    <source>
        <dbReference type="EMBL" id="AFC26023.1"/>
    </source>
</evidence>
<keyword evidence="3" id="KW-1185">Reference proteome</keyword>
<feature type="region of interest" description="Disordered" evidence="1">
    <location>
        <begin position="31"/>
        <end position="84"/>
    </location>
</feature>
<name>H6L016_SAPGL</name>
<dbReference type="EMBL" id="CP002831">
    <property type="protein sequence ID" value="AFC26023.1"/>
    <property type="molecule type" value="Genomic_DNA"/>
</dbReference>
<feature type="compositionally biased region" description="Basic residues" evidence="1">
    <location>
        <begin position="62"/>
        <end position="71"/>
    </location>
</feature>
<sequence>MLCFCVYIKVVTFIYKRKISLKLLSKNGRRPFGLAMRRGGPQGQTEGETKCSLKGRADLRAPKRSAARRSRSGGPKKIPPIRRC</sequence>
<protein>
    <submittedName>
        <fullName evidence="2">Uncharacterized protein</fullName>
    </submittedName>
</protein>
<dbReference type="AlphaFoldDB" id="H6L016"/>
<evidence type="ECO:0000256" key="1">
    <source>
        <dbReference type="SAM" id="MobiDB-lite"/>
    </source>
</evidence>
<evidence type="ECO:0000313" key="3">
    <source>
        <dbReference type="Proteomes" id="UP000007519"/>
    </source>
</evidence>
<gene>
    <name evidence="2" type="ordered locus">SGRA_3296</name>
</gene>
<organism evidence="2 3">
    <name type="scientific">Saprospira grandis (strain Lewin)</name>
    <dbReference type="NCBI Taxonomy" id="984262"/>
    <lineage>
        <taxon>Bacteria</taxon>
        <taxon>Pseudomonadati</taxon>
        <taxon>Bacteroidota</taxon>
        <taxon>Saprospiria</taxon>
        <taxon>Saprospirales</taxon>
        <taxon>Saprospiraceae</taxon>
        <taxon>Saprospira</taxon>
    </lineage>
</organism>
<dbReference type="KEGG" id="sgn:SGRA_3296"/>
<dbReference type="Proteomes" id="UP000007519">
    <property type="component" value="Chromosome"/>
</dbReference>
<accession>H6L016</accession>
<reference evidence="2 3" key="1">
    <citation type="journal article" date="2012" name="Stand. Genomic Sci.">
        <title>Complete genome sequencing and analysis of Saprospira grandis str. Lewin, a predatory marine bacterium.</title>
        <authorList>
            <person name="Saw J.H."/>
            <person name="Yuryev A."/>
            <person name="Kanbe M."/>
            <person name="Hou S."/>
            <person name="Young A.G."/>
            <person name="Aizawa S."/>
            <person name="Alam M."/>
        </authorList>
    </citation>
    <scope>NUCLEOTIDE SEQUENCE [LARGE SCALE GENOMIC DNA]</scope>
    <source>
        <strain evidence="2 3">Lewin</strain>
    </source>
</reference>
<dbReference type="HOGENOM" id="CLU_183078_0_0_10"/>
<feature type="compositionally biased region" description="Basic and acidic residues" evidence="1">
    <location>
        <begin position="47"/>
        <end position="61"/>
    </location>
</feature>